<sequence length="529" mass="60047">MAKYGRKDPCYCGSGIKYKRCHGAFNAQDRIGAEMRGLLANMQAAEVQRQRQQGLGRPIISAEMSGGRRIVAVNDRLMHSTKWKTFHDFLGDYIKIALGPEWGNGELAKTSEQRHPILNWYQLVCERQRAVVKIPGEVFDAQMTGAVAAYYHLAYDLYELHHNVELQEKLVVRLRNRGNFEGARYEIFVAAALIRAGFTIEFEDEDDRTTSHCEFTATFTRTGKRFSVEAKHRSGARPRMGRLLIGALRKRANHPRIIFVDVNMPDDGSEVGGSTLMNSAVRKLRGFEDVKVDGVLLPPAYLIVTNTPWHHHLRSTSYRSCADIDGFRIPDFKANLKLPLREAIDARERHREIVELIESMRDHWDIPVTFDGEIPEFAFGGDVPRLKIGGQYLVADADGVERPGRLTTATVNEVEKAAYCALSFADGKSAIYVWPLSDDEMSAWRRHPDTFFGQLTQRSTKARTPLELYDFFFESYKRTPKERLLEFLDKSPDIESLAMLDQAELARVYAERCVYAAMSTTPQANQGDV</sequence>
<dbReference type="RefSeq" id="WP_134190764.1">
    <property type="nucleotide sequence ID" value="NZ_JBHLUW010000002.1"/>
</dbReference>
<dbReference type="SUPFAM" id="SSF103642">
    <property type="entry name" value="Sec-C motif"/>
    <property type="match status" value="1"/>
</dbReference>
<dbReference type="Pfam" id="PF02810">
    <property type="entry name" value="SEC-C"/>
    <property type="match status" value="1"/>
</dbReference>
<organism evidence="1 2">
    <name type="scientific">Paraburkholderia rhizosphaerae</name>
    <dbReference type="NCBI Taxonomy" id="480658"/>
    <lineage>
        <taxon>Bacteria</taxon>
        <taxon>Pseudomonadati</taxon>
        <taxon>Pseudomonadota</taxon>
        <taxon>Betaproteobacteria</taxon>
        <taxon>Burkholderiales</taxon>
        <taxon>Burkholderiaceae</taxon>
        <taxon>Paraburkholderia</taxon>
    </lineage>
</organism>
<dbReference type="InterPro" id="IPR004027">
    <property type="entry name" value="SEC_C_motif"/>
</dbReference>
<evidence type="ECO:0000313" key="2">
    <source>
        <dbReference type="Proteomes" id="UP000295509"/>
    </source>
</evidence>
<accession>A0A4R8LZ18</accession>
<proteinExistence type="predicted"/>
<name>A0A4R8LZ18_9BURK</name>
<keyword evidence="2" id="KW-1185">Reference proteome</keyword>
<evidence type="ECO:0000313" key="1">
    <source>
        <dbReference type="EMBL" id="TDY52719.1"/>
    </source>
</evidence>
<dbReference type="OrthoDB" id="6078507at2"/>
<dbReference type="Proteomes" id="UP000295509">
    <property type="component" value="Unassembled WGS sequence"/>
</dbReference>
<gene>
    <name evidence="1" type="ORF">BX592_1041</name>
</gene>
<comment type="caution">
    <text evidence="1">The sequence shown here is derived from an EMBL/GenBank/DDBJ whole genome shotgun (WGS) entry which is preliminary data.</text>
</comment>
<reference evidence="1 2" key="1">
    <citation type="submission" date="2019-03" db="EMBL/GenBank/DDBJ databases">
        <title>Genomic Encyclopedia of Type Strains, Phase III (KMG-III): the genomes of soil and plant-associated and newly described type strains.</title>
        <authorList>
            <person name="Whitman W."/>
        </authorList>
    </citation>
    <scope>NUCLEOTIDE SEQUENCE [LARGE SCALE GENOMIC DNA]</scope>
    <source>
        <strain evidence="1 2">LMG 29544</strain>
    </source>
</reference>
<dbReference type="AlphaFoldDB" id="A0A4R8LZ18"/>
<protein>
    <submittedName>
        <fullName evidence="1">SEC-C motif-containing protein</fullName>
    </submittedName>
</protein>
<dbReference type="Gene3D" id="3.10.450.50">
    <property type="match status" value="1"/>
</dbReference>
<dbReference type="EMBL" id="SORE01000004">
    <property type="protein sequence ID" value="TDY52719.1"/>
    <property type="molecule type" value="Genomic_DNA"/>
</dbReference>